<keyword evidence="2" id="KW-1185">Reference proteome</keyword>
<evidence type="ECO:0000313" key="1">
    <source>
        <dbReference type="EMBL" id="KAH7840006.1"/>
    </source>
</evidence>
<accession>A0ACB7XGV6</accession>
<dbReference type="EMBL" id="CM037160">
    <property type="protein sequence ID" value="KAH7840006.1"/>
    <property type="molecule type" value="Genomic_DNA"/>
</dbReference>
<evidence type="ECO:0000313" key="2">
    <source>
        <dbReference type="Proteomes" id="UP000828048"/>
    </source>
</evidence>
<protein>
    <submittedName>
        <fullName evidence="1">Uncharacterized protein</fullName>
    </submittedName>
</protein>
<sequence length="211" mass="23089">MAKSSGIIVNSFEAIHPRVIQVISDGLCVPNGRTPPVYCWPLIVDGGGCDDNECLSWLDSQPSRSVVFLCFGSRGLFKAEQLKEIATGLENSGYRFLWVVRNPPMEDQAKRILAPSKPELDALLPEGFMDRTKDRGLVVKSWCPKGAVLSHASVGGFVTHCGWSSVQEVVRGGVPMLAWPLFAEQRLNGVVMVEEMKLALVLDGSEDGFVR</sequence>
<name>A0ACB7XGV6_9ERIC</name>
<proteinExistence type="predicted"/>
<organism evidence="1 2">
    <name type="scientific">Vaccinium darrowii</name>
    <dbReference type="NCBI Taxonomy" id="229202"/>
    <lineage>
        <taxon>Eukaryota</taxon>
        <taxon>Viridiplantae</taxon>
        <taxon>Streptophyta</taxon>
        <taxon>Embryophyta</taxon>
        <taxon>Tracheophyta</taxon>
        <taxon>Spermatophyta</taxon>
        <taxon>Magnoliopsida</taxon>
        <taxon>eudicotyledons</taxon>
        <taxon>Gunneridae</taxon>
        <taxon>Pentapetalae</taxon>
        <taxon>asterids</taxon>
        <taxon>Ericales</taxon>
        <taxon>Ericaceae</taxon>
        <taxon>Vaccinioideae</taxon>
        <taxon>Vaccinieae</taxon>
        <taxon>Vaccinium</taxon>
    </lineage>
</organism>
<reference evidence="1 2" key="1">
    <citation type="journal article" date="2021" name="Hortic Res">
        <title>High-quality reference genome and annotation aids understanding of berry development for evergreen blueberry (Vaccinium darrowii).</title>
        <authorList>
            <person name="Yu J."/>
            <person name="Hulse-Kemp A.M."/>
            <person name="Babiker E."/>
            <person name="Staton M."/>
        </authorList>
    </citation>
    <scope>NUCLEOTIDE SEQUENCE [LARGE SCALE GENOMIC DNA]</scope>
    <source>
        <strain evidence="2">cv. NJ 8807/NJ 8810</strain>
        <tissue evidence="1">Young leaf</tissue>
    </source>
</reference>
<dbReference type="Proteomes" id="UP000828048">
    <property type="component" value="Chromosome 10"/>
</dbReference>
<gene>
    <name evidence="1" type="ORF">Vadar_011276</name>
</gene>
<comment type="caution">
    <text evidence="1">The sequence shown here is derived from an EMBL/GenBank/DDBJ whole genome shotgun (WGS) entry which is preliminary data.</text>
</comment>